<sequence>MLDARQQTVKSRGQQVGGVTLPNAVDKTSGDLTRCALQWTPPLLPAGGSEEPQPPSLGTPLFVCGKSHLTRNTPQLRMQQETCNCRSRISGLDFEDVFMPLRELDEQTRKQLSYIQTELQLHSNSTLI</sequence>
<evidence type="ECO:0000313" key="1">
    <source>
        <dbReference type="EMBL" id="PVD34774.1"/>
    </source>
</evidence>
<protein>
    <submittedName>
        <fullName evidence="1">Uncharacterized protein</fullName>
    </submittedName>
</protein>
<gene>
    <name evidence="1" type="ORF">C0Q70_06051</name>
</gene>
<evidence type="ECO:0000313" key="2">
    <source>
        <dbReference type="Proteomes" id="UP000245119"/>
    </source>
</evidence>
<dbReference type="EMBL" id="PZQS01000003">
    <property type="protein sequence ID" value="PVD34774.1"/>
    <property type="molecule type" value="Genomic_DNA"/>
</dbReference>
<accession>A0A2T7PMX6</accession>
<comment type="caution">
    <text evidence="1">The sequence shown here is derived from an EMBL/GenBank/DDBJ whole genome shotgun (WGS) entry which is preliminary data.</text>
</comment>
<reference evidence="1 2" key="1">
    <citation type="submission" date="2018-04" db="EMBL/GenBank/DDBJ databases">
        <title>The genome of golden apple snail Pomacea canaliculata provides insight into stress tolerance and invasive adaptation.</title>
        <authorList>
            <person name="Liu C."/>
            <person name="Liu B."/>
            <person name="Ren Y."/>
            <person name="Zhang Y."/>
            <person name="Wang H."/>
            <person name="Li S."/>
            <person name="Jiang F."/>
            <person name="Yin L."/>
            <person name="Zhang G."/>
            <person name="Qian W."/>
            <person name="Fan W."/>
        </authorList>
    </citation>
    <scope>NUCLEOTIDE SEQUENCE [LARGE SCALE GENOMIC DNA]</scope>
    <source>
        <strain evidence="1">SZHN2017</strain>
        <tissue evidence="1">Muscle</tissue>
    </source>
</reference>
<name>A0A2T7PMX6_POMCA</name>
<dbReference type="Proteomes" id="UP000245119">
    <property type="component" value="Linkage Group LG3"/>
</dbReference>
<keyword evidence="2" id="KW-1185">Reference proteome</keyword>
<organism evidence="1 2">
    <name type="scientific">Pomacea canaliculata</name>
    <name type="common">Golden apple snail</name>
    <dbReference type="NCBI Taxonomy" id="400727"/>
    <lineage>
        <taxon>Eukaryota</taxon>
        <taxon>Metazoa</taxon>
        <taxon>Spiralia</taxon>
        <taxon>Lophotrochozoa</taxon>
        <taxon>Mollusca</taxon>
        <taxon>Gastropoda</taxon>
        <taxon>Caenogastropoda</taxon>
        <taxon>Architaenioglossa</taxon>
        <taxon>Ampullarioidea</taxon>
        <taxon>Ampullariidae</taxon>
        <taxon>Pomacea</taxon>
    </lineage>
</organism>
<dbReference type="AlphaFoldDB" id="A0A2T7PMX6"/>
<proteinExistence type="predicted"/>